<dbReference type="Proteomes" id="UP001396334">
    <property type="component" value="Unassembled WGS sequence"/>
</dbReference>
<reference evidence="1 2" key="1">
    <citation type="journal article" date="2024" name="G3 (Bethesda)">
        <title>Genome assembly of Hibiscus sabdariffa L. provides insights into metabolisms of medicinal natural products.</title>
        <authorList>
            <person name="Kim T."/>
        </authorList>
    </citation>
    <scope>NUCLEOTIDE SEQUENCE [LARGE SCALE GENOMIC DNA]</scope>
    <source>
        <strain evidence="1">TK-2024</strain>
        <tissue evidence="1">Old leaves</tissue>
    </source>
</reference>
<name>A0ABR2UDG7_9ROSI</name>
<organism evidence="1 2">
    <name type="scientific">Hibiscus sabdariffa</name>
    <name type="common">roselle</name>
    <dbReference type="NCBI Taxonomy" id="183260"/>
    <lineage>
        <taxon>Eukaryota</taxon>
        <taxon>Viridiplantae</taxon>
        <taxon>Streptophyta</taxon>
        <taxon>Embryophyta</taxon>
        <taxon>Tracheophyta</taxon>
        <taxon>Spermatophyta</taxon>
        <taxon>Magnoliopsida</taxon>
        <taxon>eudicotyledons</taxon>
        <taxon>Gunneridae</taxon>
        <taxon>Pentapetalae</taxon>
        <taxon>rosids</taxon>
        <taxon>malvids</taxon>
        <taxon>Malvales</taxon>
        <taxon>Malvaceae</taxon>
        <taxon>Malvoideae</taxon>
        <taxon>Hibiscus</taxon>
    </lineage>
</organism>
<accession>A0ABR2UDG7</accession>
<proteinExistence type="predicted"/>
<gene>
    <name evidence="1" type="ORF">V6N11_053584</name>
</gene>
<sequence length="70" mass="7726">MEKRKSHDCILDNGFQGEEAKFNMDIAEKEIWRKNESVFGVLTFVGFWTASGSAATDTAATLLGVKWLAG</sequence>
<keyword evidence="2" id="KW-1185">Reference proteome</keyword>
<dbReference type="EMBL" id="JBBPBN010000001">
    <property type="protein sequence ID" value="KAK9047748.1"/>
    <property type="molecule type" value="Genomic_DNA"/>
</dbReference>
<protein>
    <submittedName>
        <fullName evidence="1">Uncharacterized protein</fullName>
    </submittedName>
</protein>
<evidence type="ECO:0000313" key="2">
    <source>
        <dbReference type="Proteomes" id="UP001396334"/>
    </source>
</evidence>
<evidence type="ECO:0000313" key="1">
    <source>
        <dbReference type="EMBL" id="KAK9047748.1"/>
    </source>
</evidence>
<comment type="caution">
    <text evidence="1">The sequence shown here is derived from an EMBL/GenBank/DDBJ whole genome shotgun (WGS) entry which is preliminary data.</text>
</comment>